<evidence type="ECO:0000313" key="1">
    <source>
        <dbReference type="EMBL" id="ATB30626.1"/>
    </source>
</evidence>
<dbReference type="KEGG" id="mbd:MEBOL_004087"/>
<accession>A0A250II76</accession>
<reference evidence="1 2" key="1">
    <citation type="submission" date="2017-06" db="EMBL/GenBank/DDBJ databases">
        <authorList>
            <person name="Kim H.J."/>
            <person name="Triplett B.A."/>
        </authorList>
    </citation>
    <scope>NUCLEOTIDE SEQUENCE [LARGE SCALE GENOMIC DNA]</scope>
    <source>
        <strain evidence="1 2">DSM 14713</strain>
    </source>
</reference>
<dbReference type="EMBL" id="CP022163">
    <property type="protein sequence ID" value="ATB30626.1"/>
    <property type="molecule type" value="Genomic_DNA"/>
</dbReference>
<sequence>MLLGTPETLEGGAVRAQVRGGPVPGVLLKHFPDEPVRGFDDWAGSAYLTGRGLEAVPRFLAGDVEGRFFLQEDPGPGRTLEELLRGRDTRSATGGLLATARMLGQLHASTLGAQSSYELVRQALPPRHERVRMEEARWLLEHEGRLKRWLTAVGTPLAPGTHADLEAVSRALADPGALLAFTHGGLSPASVLLTLAGPRLPGMAGSGMRHALYDALLWLVTLPLPEELLSRADITHRLTLSSRCEAAQVDSEWARARATVVLARTVTLLQAMNPRMLDEDPSPAAGAPSLHATLLHHLARCRESLATLDAFTGLGQTLSGLEARLRERWTVAPFVWPALRQPGV</sequence>
<gene>
    <name evidence="1" type="ORF">MEBOL_004087</name>
</gene>
<organism evidence="1 2">
    <name type="scientific">Melittangium boletus DSM 14713</name>
    <dbReference type="NCBI Taxonomy" id="1294270"/>
    <lineage>
        <taxon>Bacteria</taxon>
        <taxon>Pseudomonadati</taxon>
        <taxon>Myxococcota</taxon>
        <taxon>Myxococcia</taxon>
        <taxon>Myxococcales</taxon>
        <taxon>Cystobacterineae</taxon>
        <taxon>Archangiaceae</taxon>
        <taxon>Melittangium</taxon>
    </lineage>
</organism>
<evidence type="ECO:0008006" key="3">
    <source>
        <dbReference type="Google" id="ProtNLM"/>
    </source>
</evidence>
<keyword evidence="2" id="KW-1185">Reference proteome</keyword>
<dbReference type="RefSeq" id="WP_095979056.1">
    <property type="nucleotide sequence ID" value="NZ_CP022163.1"/>
</dbReference>
<evidence type="ECO:0000313" key="2">
    <source>
        <dbReference type="Proteomes" id="UP000217289"/>
    </source>
</evidence>
<dbReference type="OrthoDB" id="5380378at2"/>
<dbReference type="Proteomes" id="UP000217289">
    <property type="component" value="Chromosome"/>
</dbReference>
<protein>
    <recommendedName>
        <fullName evidence="3">Aminoglycoside phosphotransferase domain-containing protein</fullName>
    </recommendedName>
</protein>
<proteinExistence type="predicted"/>
<name>A0A250II76_9BACT</name>
<dbReference type="AlphaFoldDB" id="A0A250II76"/>